<protein>
    <submittedName>
        <fullName evidence="4">Oxidoreductase</fullName>
    </submittedName>
</protein>
<dbReference type="Proteomes" id="UP000054624">
    <property type="component" value="Unassembled WGS sequence"/>
</dbReference>
<dbReference type="PANTHER" id="PTHR43673:SF10">
    <property type="entry name" value="NADH DEHYDROGENASE_NAD(P)H NITROREDUCTASE XCC3605-RELATED"/>
    <property type="match status" value="1"/>
</dbReference>
<keyword evidence="5" id="KW-1185">Reference proteome</keyword>
<keyword evidence="2" id="KW-0560">Oxidoreductase</keyword>
<dbReference type="STRING" id="1777137.AWB76_05587"/>
<dbReference type="InterPro" id="IPR000415">
    <property type="entry name" value="Nitroreductase-like"/>
</dbReference>
<evidence type="ECO:0000256" key="1">
    <source>
        <dbReference type="ARBA" id="ARBA00007118"/>
    </source>
</evidence>
<gene>
    <name evidence="4" type="ORF">AWB76_05587</name>
</gene>
<evidence type="ECO:0000256" key="2">
    <source>
        <dbReference type="ARBA" id="ARBA00023002"/>
    </source>
</evidence>
<dbReference type="Gene3D" id="3.40.109.10">
    <property type="entry name" value="NADH Oxidase"/>
    <property type="match status" value="1"/>
</dbReference>
<comment type="similarity">
    <text evidence="1">Belongs to the nitroreductase family.</text>
</comment>
<sequence>MLEAGFYSIAESMTHRPAPTDIDIHPLLAGRWSPRAYGEQPVAHTDVLALLEAARWAPSAYNVQPWRFLVFQKDVNGAAFEDAFATLVPFNRAWNQHAQVLIAVLADALNAKGEVNPNASYDTGAAALALLLEAHARGLAAHSMSGFDAKALRDAFGIAERYTPLAVISVAHHGDVGVLSDTLAERELAPRKRLPVVDIAQFGAWKNAE</sequence>
<feature type="domain" description="Nitroreductase" evidence="3">
    <location>
        <begin position="29"/>
        <end position="171"/>
    </location>
</feature>
<reference evidence="5" key="1">
    <citation type="submission" date="2016-01" db="EMBL/GenBank/DDBJ databases">
        <authorList>
            <person name="Peeters Charlotte."/>
        </authorList>
    </citation>
    <scope>NUCLEOTIDE SEQUENCE [LARGE SCALE GENOMIC DNA]</scope>
</reference>
<dbReference type="GO" id="GO:0016491">
    <property type="term" value="F:oxidoreductase activity"/>
    <property type="evidence" value="ECO:0007669"/>
    <property type="project" value="UniProtKB-KW"/>
</dbReference>
<evidence type="ECO:0000313" key="5">
    <source>
        <dbReference type="Proteomes" id="UP000054624"/>
    </source>
</evidence>
<accession>A0A158CHZ8</accession>
<dbReference type="EMBL" id="FCOI02000024">
    <property type="protein sequence ID" value="SAK81998.1"/>
    <property type="molecule type" value="Genomic_DNA"/>
</dbReference>
<proteinExistence type="inferred from homology"/>
<dbReference type="PANTHER" id="PTHR43673">
    <property type="entry name" value="NAD(P)H NITROREDUCTASE YDGI-RELATED"/>
    <property type="match status" value="1"/>
</dbReference>
<organism evidence="4 5">
    <name type="scientific">Caballeronia temeraria</name>
    <dbReference type="NCBI Taxonomy" id="1777137"/>
    <lineage>
        <taxon>Bacteria</taxon>
        <taxon>Pseudomonadati</taxon>
        <taxon>Pseudomonadota</taxon>
        <taxon>Betaproteobacteria</taxon>
        <taxon>Burkholderiales</taxon>
        <taxon>Burkholderiaceae</taxon>
        <taxon>Caballeronia</taxon>
    </lineage>
</organism>
<evidence type="ECO:0000313" key="4">
    <source>
        <dbReference type="EMBL" id="SAK81998.1"/>
    </source>
</evidence>
<dbReference type="InterPro" id="IPR029479">
    <property type="entry name" value="Nitroreductase"/>
</dbReference>
<dbReference type="AlphaFoldDB" id="A0A158CHZ8"/>
<dbReference type="SUPFAM" id="SSF55469">
    <property type="entry name" value="FMN-dependent nitroreductase-like"/>
    <property type="match status" value="1"/>
</dbReference>
<dbReference type="Pfam" id="PF00881">
    <property type="entry name" value="Nitroreductase"/>
    <property type="match status" value="1"/>
</dbReference>
<name>A0A158CHZ8_9BURK</name>
<evidence type="ECO:0000259" key="3">
    <source>
        <dbReference type="Pfam" id="PF00881"/>
    </source>
</evidence>